<gene>
    <name evidence="12" type="primary">recN</name>
    <name evidence="12" type="ORF">E7102_04765</name>
</gene>
<evidence type="ECO:0000256" key="8">
    <source>
        <dbReference type="ARBA" id="ARBA00033408"/>
    </source>
</evidence>
<keyword evidence="6" id="KW-0067">ATP-binding</keyword>
<protein>
    <recommendedName>
        <fullName evidence="3 9">DNA repair protein RecN</fullName>
    </recommendedName>
    <alternativeName>
        <fullName evidence="8 9">Recombination protein N</fullName>
    </alternativeName>
</protein>
<dbReference type="InterPro" id="IPR004604">
    <property type="entry name" value="DNA_recomb/repair_RecN"/>
</dbReference>
<evidence type="ECO:0000256" key="10">
    <source>
        <dbReference type="SAM" id="Coils"/>
    </source>
</evidence>
<dbReference type="InterPro" id="IPR027417">
    <property type="entry name" value="P-loop_NTPase"/>
</dbReference>
<dbReference type="GO" id="GO:0009432">
    <property type="term" value="P:SOS response"/>
    <property type="evidence" value="ECO:0007669"/>
    <property type="project" value="TreeGrafter"/>
</dbReference>
<evidence type="ECO:0000256" key="9">
    <source>
        <dbReference type="PIRNR" id="PIRNR003128"/>
    </source>
</evidence>
<dbReference type="CDD" id="cd03241">
    <property type="entry name" value="ABC_RecN"/>
    <property type="match status" value="2"/>
</dbReference>
<keyword evidence="4" id="KW-0547">Nucleotide-binding</keyword>
<dbReference type="FunFam" id="3.40.50.300:FF:000356">
    <property type="entry name" value="DNA repair protein RecN"/>
    <property type="match status" value="1"/>
</dbReference>
<dbReference type="NCBIfam" id="TIGR00634">
    <property type="entry name" value="recN"/>
    <property type="match status" value="1"/>
</dbReference>
<proteinExistence type="inferred from homology"/>
<dbReference type="GO" id="GO:0005524">
    <property type="term" value="F:ATP binding"/>
    <property type="evidence" value="ECO:0007669"/>
    <property type="project" value="UniProtKB-KW"/>
</dbReference>
<comment type="function">
    <text evidence="1 9">May be involved in recombinational repair of damaged DNA.</text>
</comment>
<evidence type="ECO:0000259" key="11">
    <source>
        <dbReference type="Pfam" id="PF02463"/>
    </source>
</evidence>
<feature type="domain" description="RecF/RecN/SMC N-terminal" evidence="11">
    <location>
        <begin position="1"/>
        <end position="508"/>
    </location>
</feature>
<dbReference type="EMBL" id="SUYD01000005">
    <property type="protein sequence ID" value="MBE6265772.1"/>
    <property type="molecule type" value="Genomic_DNA"/>
</dbReference>
<evidence type="ECO:0000313" key="12">
    <source>
        <dbReference type="EMBL" id="MBE6265772.1"/>
    </source>
</evidence>
<dbReference type="FunFam" id="3.40.50.300:FF:000319">
    <property type="entry name" value="DNA repair protein RecN"/>
    <property type="match status" value="1"/>
</dbReference>
<dbReference type="NCBIfam" id="NF008121">
    <property type="entry name" value="PRK10869.1"/>
    <property type="match status" value="1"/>
</dbReference>
<dbReference type="PANTHER" id="PTHR11059:SF0">
    <property type="entry name" value="DNA REPAIR PROTEIN RECN"/>
    <property type="match status" value="1"/>
</dbReference>
<dbReference type="Proteomes" id="UP000763088">
    <property type="component" value="Unassembled WGS sequence"/>
</dbReference>
<evidence type="ECO:0000256" key="3">
    <source>
        <dbReference type="ARBA" id="ARBA00021315"/>
    </source>
</evidence>
<feature type="coiled-coil region" evidence="10">
    <location>
        <begin position="166"/>
        <end position="200"/>
    </location>
</feature>
<evidence type="ECO:0000256" key="5">
    <source>
        <dbReference type="ARBA" id="ARBA00022763"/>
    </source>
</evidence>
<reference evidence="12" key="1">
    <citation type="submission" date="2019-04" db="EMBL/GenBank/DDBJ databases">
        <title>Evolution of Biomass-Degrading Anaerobic Consortia Revealed by Metagenomics.</title>
        <authorList>
            <person name="Peng X."/>
        </authorList>
    </citation>
    <scope>NUCLEOTIDE SEQUENCE</scope>
    <source>
        <strain evidence="12">SIG141</strain>
    </source>
</reference>
<feature type="coiled-coil region" evidence="10">
    <location>
        <begin position="319"/>
        <end position="370"/>
    </location>
</feature>
<accession>A0A928GG87</accession>
<sequence>MLKHLYIKNFTLIDELDISLYEGFSVITGETGAGKSIILGAIALLLGQRADSKTIKQGAEKCVIEANFDLSRYNMQPFFDENDIEYDASDCIIRRELTAAGKSRAFINDTPVALSMLKELGDMLMDVHSQHQNLLLNKQDFQLEVVDIIANDAAQLAKYQNTYTEFVKAEKELSEMTLAIERNRENHDFLKFQFEELENTKLQEGEQEELEQRSETMEHSEDIKSALYTTDNALSAEQVGVIQSLRSSLSALRSIESVYPEVSELIERIDSSYIDLKDISQEISSLLESVDFDPAELDQINSRLDRIYELEKKYHVETVEELISKRDELHQQLTAIENGDESLDALKARRDELESKARKEANALTKLRTKSAKTIEAEMQKRLIPLGMPHVRFSIQLTPIELGQNGADKVSFLFSANTSTPLQPVSQVASGGEIARVMLSLKAMISGAVKLPTIIFDEIDTGVSGKTAEMMAQIMKEMGGHGRQVISITHLPQIAALGSVHYKVEKNETASGTTSKMRQLDADERVREIAQMLSGSDVTEAAIQNAKELLKN</sequence>
<dbReference type="PANTHER" id="PTHR11059">
    <property type="entry name" value="DNA REPAIR PROTEIN RECN"/>
    <property type="match status" value="1"/>
</dbReference>
<evidence type="ECO:0000313" key="13">
    <source>
        <dbReference type="Proteomes" id="UP000763088"/>
    </source>
</evidence>
<keyword evidence="10" id="KW-0175">Coiled coil</keyword>
<evidence type="ECO:0000256" key="1">
    <source>
        <dbReference type="ARBA" id="ARBA00003618"/>
    </source>
</evidence>
<dbReference type="Gene3D" id="3.40.50.300">
    <property type="entry name" value="P-loop containing nucleotide triphosphate hydrolases"/>
    <property type="match status" value="2"/>
</dbReference>
<dbReference type="InterPro" id="IPR003395">
    <property type="entry name" value="RecF/RecN/SMC_N"/>
</dbReference>
<dbReference type="AlphaFoldDB" id="A0A928GG87"/>
<keyword evidence="5 9" id="KW-0227">DNA damage</keyword>
<comment type="caution">
    <text evidence="12">The sequence shown here is derived from an EMBL/GenBank/DDBJ whole genome shotgun (WGS) entry which is preliminary data.</text>
</comment>
<evidence type="ECO:0000256" key="7">
    <source>
        <dbReference type="ARBA" id="ARBA00023204"/>
    </source>
</evidence>
<organism evidence="12 13">
    <name type="scientific">Xylanibacter ruminicola</name>
    <name type="common">Prevotella ruminicola</name>
    <dbReference type="NCBI Taxonomy" id="839"/>
    <lineage>
        <taxon>Bacteria</taxon>
        <taxon>Pseudomonadati</taxon>
        <taxon>Bacteroidota</taxon>
        <taxon>Bacteroidia</taxon>
        <taxon>Bacteroidales</taxon>
        <taxon>Prevotellaceae</taxon>
        <taxon>Xylanibacter</taxon>
    </lineage>
</organism>
<dbReference type="GO" id="GO:0043590">
    <property type="term" value="C:bacterial nucleoid"/>
    <property type="evidence" value="ECO:0007669"/>
    <property type="project" value="TreeGrafter"/>
</dbReference>
<evidence type="ECO:0000256" key="6">
    <source>
        <dbReference type="ARBA" id="ARBA00022840"/>
    </source>
</evidence>
<keyword evidence="7 9" id="KW-0234">DNA repair</keyword>
<comment type="similarity">
    <text evidence="2 9">Belongs to the RecN family.</text>
</comment>
<evidence type="ECO:0000256" key="2">
    <source>
        <dbReference type="ARBA" id="ARBA00009441"/>
    </source>
</evidence>
<dbReference type="PIRSF" id="PIRSF003128">
    <property type="entry name" value="RecN"/>
    <property type="match status" value="1"/>
</dbReference>
<dbReference type="GO" id="GO:0006310">
    <property type="term" value="P:DNA recombination"/>
    <property type="evidence" value="ECO:0007669"/>
    <property type="project" value="InterPro"/>
</dbReference>
<dbReference type="Pfam" id="PF02463">
    <property type="entry name" value="SMC_N"/>
    <property type="match status" value="1"/>
</dbReference>
<name>A0A928GG87_XYLRU</name>
<dbReference type="SUPFAM" id="SSF52540">
    <property type="entry name" value="P-loop containing nucleoside triphosphate hydrolases"/>
    <property type="match status" value="1"/>
</dbReference>
<evidence type="ECO:0000256" key="4">
    <source>
        <dbReference type="ARBA" id="ARBA00022741"/>
    </source>
</evidence>
<dbReference type="GO" id="GO:0006281">
    <property type="term" value="P:DNA repair"/>
    <property type="evidence" value="ECO:0007669"/>
    <property type="project" value="UniProtKB-KW"/>
</dbReference>